<evidence type="ECO:0000313" key="15">
    <source>
        <dbReference type="Proteomes" id="UP000005104"/>
    </source>
</evidence>
<keyword evidence="8" id="KW-0411">Iron-sulfur</keyword>
<gene>
    <name evidence="14" type="ORF">DesyoDRAFT_3651</name>
</gene>
<evidence type="ECO:0000256" key="9">
    <source>
        <dbReference type="ARBA" id="ARBA00023125"/>
    </source>
</evidence>
<dbReference type="EC" id="2.8.1.7" evidence="3"/>
<dbReference type="InterPro" id="IPR016454">
    <property type="entry name" value="Cysteine_dSase"/>
</dbReference>
<dbReference type="InterPro" id="IPR015424">
    <property type="entry name" value="PyrdxlP-dep_Trfase"/>
</dbReference>
<dbReference type="PROSITE" id="PS00595">
    <property type="entry name" value="AA_TRANSFER_CLASS_5"/>
    <property type="match status" value="1"/>
</dbReference>
<dbReference type="Gene3D" id="3.90.1150.10">
    <property type="entry name" value="Aspartate Aminotransferase, domain 1"/>
    <property type="match status" value="1"/>
</dbReference>
<organism evidence="14 15">
    <name type="scientific">Desulfosporosinus youngiae DSM 17734</name>
    <dbReference type="NCBI Taxonomy" id="768710"/>
    <lineage>
        <taxon>Bacteria</taxon>
        <taxon>Bacillati</taxon>
        <taxon>Bacillota</taxon>
        <taxon>Clostridia</taxon>
        <taxon>Eubacteriales</taxon>
        <taxon>Desulfitobacteriaceae</taxon>
        <taxon>Desulfosporosinus</taxon>
    </lineage>
</organism>
<comment type="similarity">
    <text evidence="2">Belongs to the class-V pyridoxal-phosphate-dependent aminotransferase family. NifS/IscS subfamily.</text>
</comment>
<reference evidence="14 15" key="1">
    <citation type="submission" date="2011-11" db="EMBL/GenBank/DDBJ databases">
        <title>The Noncontiguous Finished genome of Desulfosporosinus youngiae DSM 17734.</title>
        <authorList>
            <consortium name="US DOE Joint Genome Institute (JGI-PGF)"/>
            <person name="Lucas S."/>
            <person name="Han J."/>
            <person name="Lapidus A."/>
            <person name="Cheng J.-F."/>
            <person name="Goodwin L."/>
            <person name="Pitluck S."/>
            <person name="Peters L."/>
            <person name="Ovchinnikova G."/>
            <person name="Lu M."/>
            <person name="Land M.L."/>
            <person name="Hauser L."/>
            <person name="Pester M."/>
            <person name="Spring S."/>
            <person name="Ollivier B."/>
            <person name="Rattei T."/>
            <person name="Klenk H.-P."/>
            <person name="Wagner M."/>
            <person name="Loy A."/>
            <person name="Woyke T.J."/>
        </authorList>
    </citation>
    <scope>NUCLEOTIDE SEQUENCE [LARGE SCALE GENOMIC DNA]</scope>
    <source>
        <strain evidence="14 15">DSM 17734</strain>
    </source>
</reference>
<comment type="caution">
    <text evidence="11">Lacks conserved residue(s) required for the propagation of feature annotation.</text>
</comment>
<dbReference type="SUPFAM" id="SSF46689">
    <property type="entry name" value="Homeodomain-like"/>
    <property type="match status" value="1"/>
</dbReference>
<accession>H5XW56</accession>
<dbReference type="Gene3D" id="1.10.357.10">
    <property type="entry name" value="Tetracycline Repressor, domain 2"/>
    <property type="match status" value="1"/>
</dbReference>
<dbReference type="InterPro" id="IPR009057">
    <property type="entry name" value="Homeodomain-like_sf"/>
</dbReference>
<keyword evidence="7" id="KW-0408">Iron</keyword>
<dbReference type="AlphaFoldDB" id="H5XW56"/>
<proteinExistence type="inferred from homology"/>
<dbReference type="EMBL" id="CM001441">
    <property type="protein sequence ID" value="EHQ90649.1"/>
    <property type="molecule type" value="Genomic_DNA"/>
</dbReference>
<sequence length="452" mass="48921">MKDIITRANINRGTFYLYYKDKFDLLDQTLSEVIQDIGASGGIVFLNDGVRRFFIRTLGLDKREEGGYKVMGLRKVYVDHAATTALSTTAFQAMLPYFGDTFANPSAIHEYGVNAKAGVERSRRMIAKAIGAKNNEIFFTSGGTESDNWAILGAVAQRSSKGKHIITTSIEHNAVLKTAEALEKQGYEVTYLPVDYYGRITPEQLAEAIREDTVLVSIMMANNEIGTILPIKDLCQVARQRNVLFHTDAVQAVGQVKIDVRDLNVDLLSMSAHKFQGPKGVGALFVKIGRILPPLIHGGGQEKGSRAGTENVPGIVGMAAALEEAVATMAEKNRKVVAMRDRLIQGILKIPGSYLTGDPENRLPGMASFAFAGMDKKPLVTTLSKAGILASSASACTAGSINPSRILLATGASESLAYGSLRISLNEHNSEEDMDYLLETIPSVISNMRNGD</sequence>
<dbReference type="Gene3D" id="3.40.640.10">
    <property type="entry name" value="Type I PLP-dependent aspartate aminotransferase-like (Major domain)"/>
    <property type="match status" value="1"/>
</dbReference>
<dbReference type="FunFam" id="3.40.640.10:FF:000084">
    <property type="entry name" value="IscS-like cysteine desulfurase"/>
    <property type="match status" value="1"/>
</dbReference>
<keyword evidence="15" id="KW-1185">Reference proteome</keyword>
<dbReference type="InterPro" id="IPR001647">
    <property type="entry name" value="HTH_TetR"/>
</dbReference>
<dbReference type="InterPro" id="IPR015422">
    <property type="entry name" value="PyrdxlP-dep_Trfase_small"/>
</dbReference>
<dbReference type="eggNOG" id="COG1104">
    <property type="taxonomic scope" value="Bacteria"/>
</dbReference>
<dbReference type="InterPro" id="IPR020578">
    <property type="entry name" value="Aminotrans_V_PyrdxlP_BS"/>
</dbReference>
<dbReference type="GO" id="GO:0003677">
    <property type="term" value="F:DNA binding"/>
    <property type="evidence" value="ECO:0007669"/>
    <property type="project" value="UniProtKB-UniRule"/>
</dbReference>
<dbReference type="PANTHER" id="PTHR11601:SF34">
    <property type="entry name" value="CYSTEINE DESULFURASE"/>
    <property type="match status" value="1"/>
</dbReference>
<evidence type="ECO:0000259" key="13">
    <source>
        <dbReference type="PROSITE" id="PS50977"/>
    </source>
</evidence>
<evidence type="ECO:0000256" key="2">
    <source>
        <dbReference type="ARBA" id="ARBA00006490"/>
    </source>
</evidence>
<dbReference type="PIRSF" id="PIRSF005572">
    <property type="entry name" value="NifS"/>
    <property type="match status" value="1"/>
</dbReference>
<dbReference type="Proteomes" id="UP000005104">
    <property type="component" value="Chromosome"/>
</dbReference>
<protein>
    <recommendedName>
        <fullName evidence="3">cysteine desulfurase</fullName>
        <ecNumber evidence="3">2.8.1.7</ecNumber>
    </recommendedName>
</protein>
<evidence type="ECO:0000256" key="12">
    <source>
        <dbReference type="RuleBase" id="RU004504"/>
    </source>
</evidence>
<evidence type="ECO:0000256" key="11">
    <source>
        <dbReference type="PROSITE-ProRule" id="PRU00335"/>
    </source>
</evidence>
<keyword evidence="4" id="KW-0808">Transferase</keyword>
<dbReference type="PROSITE" id="PS50977">
    <property type="entry name" value="HTH_TETR_2"/>
    <property type="match status" value="1"/>
</dbReference>
<evidence type="ECO:0000256" key="6">
    <source>
        <dbReference type="ARBA" id="ARBA00022898"/>
    </source>
</evidence>
<evidence type="ECO:0000256" key="10">
    <source>
        <dbReference type="ARBA" id="ARBA00050776"/>
    </source>
</evidence>
<dbReference type="InterPro" id="IPR015421">
    <property type="entry name" value="PyrdxlP-dep_Trfase_major"/>
</dbReference>
<dbReference type="SUPFAM" id="SSF53383">
    <property type="entry name" value="PLP-dependent transferases"/>
    <property type="match status" value="1"/>
</dbReference>
<evidence type="ECO:0000256" key="4">
    <source>
        <dbReference type="ARBA" id="ARBA00022679"/>
    </source>
</evidence>
<evidence type="ECO:0000256" key="3">
    <source>
        <dbReference type="ARBA" id="ARBA00012239"/>
    </source>
</evidence>
<dbReference type="GO" id="GO:0046872">
    <property type="term" value="F:metal ion binding"/>
    <property type="evidence" value="ECO:0007669"/>
    <property type="project" value="UniProtKB-KW"/>
</dbReference>
<comment type="cofactor">
    <cofactor evidence="1 12">
        <name>pyridoxal 5'-phosphate</name>
        <dbReference type="ChEBI" id="CHEBI:597326"/>
    </cofactor>
</comment>
<evidence type="ECO:0000256" key="5">
    <source>
        <dbReference type="ARBA" id="ARBA00022723"/>
    </source>
</evidence>
<dbReference type="GO" id="GO:0051536">
    <property type="term" value="F:iron-sulfur cluster binding"/>
    <property type="evidence" value="ECO:0007669"/>
    <property type="project" value="UniProtKB-KW"/>
</dbReference>
<feature type="domain" description="HTH tetR-type" evidence="13">
    <location>
        <begin position="1"/>
        <end position="37"/>
    </location>
</feature>
<name>H5XW56_9FIRM</name>
<keyword evidence="9 11" id="KW-0238">DNA-binding</keyword>
<dbReference type="STRING" id="768710.DesyoDRAFT_3651"/>
<keyword evidence="5" id="KW-0479">Metal-binding</keyword>
<dbReference type="PANTHER" id="PTHR11601">
    <property type="entry name" value="CYSTEINE DESULFURYLASE FAMILY MEMBER"/>
    <property type="match status" value="1"/>
</dbReference>
<evidence type="ECO:0000313" key="14">
    <source>
        <dbReference type="EMBL" id="EHQ90649.1"/>
    </source>
</evidence>
<dbReference type="HOGENOM" id="CLU_003433_0_0_9"/>
<evidence type="ECO:0000256" key="1">
    <source>
        <dbReference type="ARBA" id="ARBA00001933"/>
    </source>
</evidence>
<dbReference type="InterPro" id="IPR000192">
    <property type="entry name" value="Aminotrans_V_dom"/>
</dbReference>
<evidence type="ECO:0000256" key="8">
    <source>
        <dbReference type="ARBA" id="ARBA00023014"/>
    </source>
</evidence>
<comment type="catalytic activity">
    <reaction evidence="10">
        <text>(sulfur carrier)-H + L-cysteine = (sulfur carrier)-SH + L-alanine</text>
        <dbReference type="Rhea" id="RHEA:43892"/>
        <dbReference type="Rhea" id="RHEA-COMP:14737"/>
        <dbReference type="Rhea" id="RHEA-COMP:14739"/>
        <dbReference type="ChEBI" id="CHEBI:29917"/>
        <dbReference type="ChEBI" id="CHEBI:35235"/>
        <dbReference type="ChEBI" id="CHEBI:57972"/>
        <dbReference type="ChEBI" id="CHEBI:64428"/>
        <dbReference type="EC" id="2.8.1.7"/>
    </reaction>
</comment>
<keyword evidence="6" id="KW-0663">Pyridoxal phosphate</keyword>
<dbReference type="GO" id="GO:0031071">
    <property type="term" value="F:cysteine desulfurase activity"/>
    <property type="evidence" value="ECO:0007669"/>
    <property type="project" value="UniProtKB-EC"/>
</dbReference>
<evidence type="ECO:0000256" key="7">
    <source>
        <dbReference type="ARBA" id="ARBA00023004"/>
    </source>
</evidence>
<dbReference type="Pfam" id="PF00266">
    <property type="entry name" value="Aminotran_5"/>
    <property type="match status" value="1"/>
</dbReference>